<accession>A0A2T0BAX2</accession>
<feature type="transmembrane region" description="Helical" evidence="1">
    <location>
        <begin position="206"/>
        <end position="230"/>
    </location>
</feature>
<dbReference type="EMBL" id="PVXP01000079">
    <property type="protein sequence ID" value="PRR80983.1"/>
    <property type="molecule type" value="Genomic_DNA"/>
</dbReference>
<comment type="caution">
    <text evidence="3">The sequence shown here is derived from an EMBL/GenBank/DDBJ whole genome shotgun (WGS) entry which is preliminary data.</text>
</comment>
<feature type="transmembrane region" description="Helical" evidence="1">
    <location>
        <begin position="261"/>
        <end position="280"/>
    </location>
</feature>
<dbReference type="InterPro" id="IPR027783">
    <property type="entry name" value="Bacterial_PH-related"/>
</dbReference>
<keyword evidence="1" id="KW-0812">Transmembrane</keyword>
<keyword evidence="1" id="KW-0472">Membrane</keyword>
<evidence type="ECO:0000313" key="4">
    <source>
        <dbReference type="Proteomes" id="UP000237798"/>
    </source>
</evidence>
<evidence type="ECO:0000256" key="1">
    <source>
        <dbReference type="SAM" id="Phobius"/>
    </source>
</evidence>
<proteinExistence type="predicted"/>
<dbReference type="Pfam" id="PF10882">
    <property type="entry name" value="bPH_5"/>
    <property type="match status" value="1"/>
</dbReference>
<sequence>MIFYFEFYDIMINKEGDGGVKITYKAEKGTGVYFIIGLMFLYDAFMIFLMKFVNSFEIYNLLKLIFISLNIYQLYYIIICSTLKYFIDENNLCIISALGFKNEKIPLQSIQMYQKSRGYIKGVKLAGYVGNKFAIGRSFIDKIGNTYMFATSTKNVIYLKTGTVNYGLSPENFQEFEEELKKRKIICSRWENKLNKNIIISKEPKFFIPFIITAVIAVVLTLNPVVMYLYGHLPDRMPVSFDTRFVAVEFGTGRQFAFKQMFYGLLNMGILFCMYYAGYIYSKYDKKYSYKYVYISLIVAVFYFIMQIKIFCTFR</sequence>
<evidence type="ECO:0000259" key="2">
    <source>
        <dbReference type="Pfam" id="PF10882"/>
    </source>
</evidence>
<dbReference type="AlphaFoldDB" id="A0A2T0BAX2"/>
<keyword evidence="4" id="KW-1185">Reference proteome</keyword>
<reference evidence="3 4" key="1">
    <citation type="submission" date="2018-03" db="EMBL/GenBank/DDBJ databases">
        <title>Genome sequence of Clostridium luticellarii DSM 29923.</title>
        <authorList>
            <person name="Poehlein A."/>
            <person name="Daniel R."/>
        </authorList>
    </citation>
    <scope>NUCLEOTIDE SEQUENCE [LARGE SCALE GENOMIC DNA]</scope>
    <source>
        <strain evidence="3 4">DSM 29923</strain>
    </source>
</reference>
<keyword evidence="1" id="KW-1133">Transmembrane helix</keyword>
<name>A0A2T0BAX2_9CLOT</name>
<feature type="domain" description="Bacterial Pleckstrin homology" evidence="2">
    <location>
        <begin position="84"/>
        <end position="183"/>
    </location>
</feature>
<feature type="transmembrane region" description="Helical" evidence="1">
    <location>
        <begin position="292"/>
        <end position="311"/>
    </location>
</feature>
<feature type="transmembrane region" description="Helical" evidence="1">
    <location>
        <begin position="31"/>
        <end position="52"/>
    </location>
</feature>
<evidence type="ECO:0000313" key="3">
    <source>
        <dbReference type="EMBL" id="PRR80983.1"/>
    </source>
</evidence>
<feature type="transmembrane region" description="Helical" evidence="1">
    <location>
        <begin position="58"/>
        <end position="78"/>
    </location>
</feature>
<gene>
    <name evidence="3" type="ORF">CLLU_32550</name>
</gene>
<protein>
    <recommendedName>
        <fullName evidence="2">Bacterial Pleckstrin homology domain-containing protein</fullName>
    </recommendedName>
</protein>
<dbReference type="Proteomes" id="UP000237798">
    <property type="component" value="Unassembled WGS sequence"/>
</dbReference>
<organism evidence="3 4">
    <name type="scientific">Clostridium luticellarii</name>
    <dbReference type="NCBI Taxonomy" id="1691940"/>
    <lineage>
        <taxon>Bacteria</taxon>
        <taxon>Bacillati</taxon>
        <taxon>Bacillota</taxon>
        <taxon>Clostridia</taxon>
        <taxon>Eubacteriales</taxon>
        <taxon>Clostridiaceae</taxon>
        <taxon>Clostridium</taxon>
    </lineage>
</organism>